<dbReference type="RefSeq" id="WP_057873912.1">
    <property type="nucleotide sequence ID" value="NZ_AYYI01000035.1"/>
</dbReference>
<gene>
    <name evidence="1" type="ORF">FC24_GL001342</name>
</gene>
<evidence type="ECO:0000313" key="1">
    <source>
        <dbReference type="EMBL" id="KRM98391.1"/>
    </source>
</evidence>
<reference evidence="1 2" key="1">
    <citation type="journal article" date="2015" name="Genome Announc.">
        <title>Expanding the biotechnology potential of lactobacilli through comparative genomics of 213 strains and associated genera.</title>
        <authorList>
            <person name="Sun Z."/>
            <person name="Harris H.M."/>
            <person name="McCann A."/>
            <person name="Guo C."/>
            <person name="Argimon S."/>
            <person name="Zhang W."/>
            <person name="Yang X."/>
            <person name="Jeffery I.B."/>
            <person name="Cooney J.C."/>
            <person name="Kagawa T.F."/>
            <person name="Liu W."/>
            <person name="Song Y."/>
            <person name="Salvetti E."/>
            <person name="Wrobel A."/>
            <person name="Rasinkangas P."/>
            <person name="Parkhill J."/>
            <person name="Rea M.C."/>
            <person name="O'Sullivan O."/>
            <person name="Ritari J."/>
            <person name="Douillard F.P."/>
            <person name="Paul Ross R."/>
            <person name="Yang R."/>
            <person name="Briner A.E."/>
            <person name="Felis G.E."/>
            <person name="de Vos W.M."/>
            <person name="Barrangou R."/>
            <person name="Klaenhammer T.R."/>
            <person name="Caufield P.W."/>
            <person name="Cui Y."/>
            <person name="Zhang H."/>
            <person name="O'Toole P.W."/>
        </authorList>
    </citation>
    <scope>NUCLEOTIDE SEQUENCE [LARGE SCALE GENOMIC DNA]</scope>
    <source>
        <strain evidence="1 2">DSM 20253</strain>
    </source>
</reference>
<dbReference type="InterPro" id="IPR056216">
    <property type="entry name" value="P8-like"/>
</dbReference>
<keyword evidence="2" id="KW-1185">Reference proteome</keyword>
<dbReference type="STRING" id="1423796.FC24_GL001342"/>
<evidence type="ECO:0000313" key="2">
    <source>
        <dbReference type="Proteomes" id="UP000051638"/>
    </source>
</evidence>
<sequence>MAEEVTEAKVLNETMSEAFDWSDSKTVVRDAIWDYFMEKNDHNTEKTIADVKPYTGGEKSEDDIKDFVEKNLKK</sequence>
<dbReference type="Proteomes" id="UP000051638">
    <property type="component" value="Unassembled WGS sequence"/>
</dbReference>
<dbReference type="EMBL" id="AYYI01000035">
    <property type="protein sequence ID" value="KRM98391.1"/>
    <property type="molecule type" value="Genomic_DNA"/>
</dbReference>
<dbReference type="Pfam" id="PF24305">
    <property type="entry name" value="P8"/>
    <property type="match status" value="1"/>
</dbReference>
<comment type="caution">
    <text evidence="1">The sequence shown here is derived from an EMBL/GenBank/DDBJ whole genome shotgun (WGS) entry which is preliminary data.</text>
</comment>
<name>A0A0R2D3D0_9LACO</name>
<protein>
    <submittedName>
        <fullName evidence="1">Uncharacterized protein</fullName>
    </submittedName>
</protein>
<dbReference type="OrthoDB" id="2301549at2"/>
<organism evidence="1 2">
    <name type="scientific">Loigolactobacillus rennini DSM 20253</name>
    <dbReference type="NCBI Taxonomy" id="1423796"/>
    <lineage>
        <taxon>Bacteria</taxon>
        <taxon>Bacillati</taxon>
        <taxon>Bacillota</taxon>
        <taxon>Bacilli</taxon>
        <taxon>Lactobacillales</taxon>
        <taxon>Lactobacillaceae</taxon>
        <taxon>Loigolactobacillus</taxon>
    </lineage>
</organism>
<dbReference type="AlphaFoldDB" id="A0A0R2D3D0"/>
<accession>A0A0R2D3D0</accession>
<proteinExistence type="predicted"/>
<dbReference type="PATRIC" id="fig|1423796.3.peg.1368"/>